<reference evidence="2" key="1">
    <citation type="submission" date="2013-07" db="EMBL/GenBank/DDBJ databases">
        <authorList>
            <person name="Geib S."/>
        </authorList>
    </citation>
    <scope>NUCLEOTIDE SEQUENCE</scope>
</reference>
<reference evidence="2" key="2">
    <citation type="journal article" date="2014" name="BMC Genomics">
        <title>A genomic perspective to assessing quality of mass-reared SIT flies used in Mediterranean fruit fly (Ceratitis capitata) eradication in California.</title>
        <authorList>
            <person name="Calla B."/>
            <person name="Hall B."/>
            <person name="Hou S."/>
            <person name="Geib S.M."/>
        </authorList>
    </citation>
    <scope>NUCLEOTIDE SEQUENCE</scope>
</reference>
<organism evidence="2">
    <name type="scientific">Ceratitis capitata</name>
    <name type="common">Mediterranean fruit fly</name>
    <name type="synonym">Tephritis capitata</name>
    <dbReference type="NCBI Taxonomy" id="7213"/>
    <lineage>
        <taxon>Eukaryota</taxon>
        <taxon>Metazoa</taxon>
        <taxon>Ecdysozoa</taxon>
        <taxon>Arthropoda</taxon>
        <taxon>Hexapoda</taxon>
        <taxon>Insecta</taxon>
        <taxon>Pterygota</taxon>
        <taxon>Neoptera</taxon>
        <taxon>Endopterygota</taxon>
        <taxon>Diptera</taxon>
        <taxon>Brachycera</taxon>
        <taxon>Muscomorpha</taxon>
        <taxon>Tephritoidea</taxon>
        <taxon>Tephritidae</taxon>
        <taxon>Ceratitis</taxon>
        <taxon>Ceratitis</taxon>
    </lineage>
</organism>
<name>W8BF56_CERCA</name>
<proteinExistence type="evidence at transcript level"/>
<feature type="compositionally biased region" description="Polar residues" evidence="1">
    <location>
        <begin position="34"/>
        <end position="49"/>
    </location>
</feature>
<accession>W8BF56</accession>
<feature type="region of interest" description="Disordered" evidence="1">
    <location>
        <begin position="34"/>
        <end position="60"/>
    </location>
</feature>
<sequence>MASLICNARGKLAGKRNANGKIFIGQATTSSTATSLGKLNSNHNRTATPTKDYPTSRAHGTQHIAISPTQAHIPTYGIQKEGAVVAEIKEKRNDNEANHKEEMKIKREKEFCRFLFVARVDCET</sequence>
<dbReference type="EMBL" id="GAMC01009238">
    <property type="protein sequence ID" value="JAB97317.1"/>
    <property type="molecule type" value="mRNA"/>
</dbReference>
<dbReference type="AlphaFoldDB" id="W8BF56"/>
<protein>
    <submittedName>
        <fullName evidence="2">Uncharacterized protein</fullName>
    </submittedName>
</protein>
<evidence type="ECO:0000256" key="1">
    <source>
        <dbReference type="SAM" id="MobiDB-lite"/>
    </source>
</evidence>
<evidence type="ECO:0000313" key="2">
    <source>
        <dbReference type="EMBL" id="JAB97317.1"/>
    </source>
</evidence>